<dbReference type="AlphaFoldDB" id="D8LUW3"/>
<proteinExistence type="predicted"/>
<protein>
    <submittedName>
        <fullName evidence="2">Uncharacterized protein</fullName>
    </submittedName>
</protein>
<evidence type="ECO:0000256" key="1">
    <source>
        <dbReference type="SAM" id="Phobius"/>
    </source>
</evidence>
<keyword evidence="3" id="KW-1185">Reference proteome</keyword>
<sequence length="118" mass="13396">MDQNYEEISTGLIDTKTETRRGSSFRRMMRRQNTGRPRASNEIIVGPKTVGSMGVDINEIAGIQQDMINSDNTEPKPCLNRYYWIAVIAGICCLISIAIALLLFLLYCSLFHKHLISW</sequence>
<organism evidence="2">
    <name type="scientific">Blastocystis hominis</name>
    <dbReference type="NCBI Taxonomy" id="12968"/>
    <lineage>
        <taxon>Eukaryota</taxon>
        <taxon>Sar</taxon>
        <taxon>Stramenopiles</taxon>
        <taxon>Bigyra</taxon>
        <taxon>Opalozoa</taxon>
        <taxon>Opalinata</taxon>
        <taxon>Blastocystidae</taxon>
        <taxon>Blastocystis</taxon>
    </lineage>
</organism>
<gene>
    <name evidence="2" type="ORF">GSBLH_T00000057001</name>
</gene>
<keyword evidence="1" id="KW-1133">Transmembrane helix</keyword>
<keyword evidence="1" id="KW-0812">Transmembrane</keyword>
<evidence type="ECO:0000313" key="2">
    <source>
        <dbReference type="EMBL" id="CBK19602.2"/>
    </source>
</evidence>
<name>D8LUW3_BLAHO</name>
<dbReference type="Proteomes" id="UP000008312">
    <property type="component" value="Unassembled WGS sequence"/>
</dbReference>
<reference evidence="2" key="1">
    <citation type="submission" date="2010-02" db="EMBL/GenBank/DDBJ databases">
        <title>Sequencing and annotation of the Blastocystis hominis genome.</title>
        <authorList>
            <person name="Wincker P."/>
        </authorList>
    </citation>
    <scope>NUCLEOTIDE SEQUENCE</scope>
    <source>
        <strain evidence="2">Singapore isolate B</strain>
    </source>
</reference>
<dbReference type="InParanoid" id="D8LUW3"/>
<dbReference type="EMBL" id="FN668638">
    <property type="protein sequence ID" value="CBK19602.2"/>
    <property type="molecule type" value="Genomic_DNA"/>
</dbReference>
<accession>D8LUW3</accession>
<dbReference type="RefSeq" id="XP_012893650.1">
    <property type="nucleotide sequence ID" value="XM_013038196.1"/>
</dbReference>
<evidence type="ECO:0000313" key="3">
    <source>
        <dbReference type="Proteomes" id="UP000008312"/>
    </source>
</evidence>
<dbReference type="GeneID" id="24917379"/>
<feature type="transmembrane region" description="Helical" evidence="1">
    <location>
        <begin position="82"/>
        <end position="108"/>
    </location>
</feature>
<keyword evidence="1" id="KW-0472">Membrane</keyword>